<evidence type="ECO:0000259" key="6">
    <source>
        <dbReference type="PROSITE" id="PS50887"/>
    </source>
</evidence>
<dbReference type="NCBIfam" id="TIGR00229">
    <property type="entry name" value="sensory_box"/>
    <property type="match status" value="1"/>
</dbReference>
<sequence length="690" mass="79848">MDNRQQKMDNYEHIKFQDSKEAFMISLIYGILGCLWIIFSDRVILGMFPDTQSFAKAQTFKGWIFVFMSSVLIFILIKGRIKNINDGMLKLKDSYEELNYTHEELQAVEEELRAQINELTQSEDNLYNVQMIFDSIKNSASVIIIFWDTQGNIQDVNKFAEELTGYKKKEILDKKWYEVLTPEINPTKSQQVIKKILEKSKSEYRDSWIVSKSGKKVSVIWNNTVLVNSYGETIGVLSLGTDVTPLKEWEDKLTDMAYYDTLTKLPNRLHFEECCLKVIEDFKKEDKEFALVYLDIDNFKHVNDTLGHWAGDNLLKEVANILNSLVKKPNFVARVSGDEFVIILKDINSKDDVIYQTNAIVSELRRTWTFKNHEFFISISVGISMFPEHGKDMETLLKKADTAMFVVKEDGKDNYCFYSEDIETRTIQRVTITNEMRKSIKNNELILNYQPIFDLKKMHMIGTEALIRWIHPTRGYVSPQSFIPLAEETGFIKDITRWVVGNACMQNSIWNKEFGKDMKISINISGRDFLEDRFLEDLKEFSLKYRIQSSCVQLEITETSVISDIDHAIEKLKELKKLGFTIALDDFGSGYSSLTYIRKLPIDALKIDRGFINSITENENDKNIVKMIIDMAHLLDFKVIAEGIETVEQLNILKDFGCDMAQGYYLGKPVGPEEIKSPPLFLRGRLFLCP</sequence>
<feature type="domain" description="PAS" evidence="3">
    <location>
        <begin position="129"/>
        <end position="200"/>
    </location>
</feature>
<evidence type="ECO:0000313" key="7">
    <source>
        <dbReference type="EMBL" id="MBP2026903.1"/>
    </source>
</evidence>
<dbReference type="SUPFAM" id="SSF141868">
    <property type="entry name" value="EAL domain-like"/>
    <property type="match status" value="1"/>
</dbReference>
<dbReference type="InterPro" id="IPR000160">
    <property type="entry name" value="GGDEF_dom"/>
</dbReference>
<accession>A0ABS4KGM5</accession>
<dbReference type="SUPFAM" id="SSF55785">
    <property type="entry name" value="PYP-like sensor domain (PAS domain)"/>
    <property type="match status" value="1"/>
</dbReference>
<dbReference type="InterPro" id="IPR000014">
    <property type="entry name" value="PAS"/>
</dbReference>
<dbReference type="Gene3D" id="3.30.70.270">
    <property type="match status" value="1"/>
</dbReference>
<dbReference type="PANTHER" id="PTHR44757">
    <property type="entry name" value="DIGUANYLATE CYCLASE DGCP"/>
    <property type="match status" value="1"/>
</dbReference>
<feature type="domain" description="EAL" evidence="5">
    <location>
        <begin position="429"/>
        <end position="683"/>
    </location>
</feature>
<dbReference type="PROSITE" id="PS50887">
    <property type="entry name" value="GGDEF"/>
    <property type="match status" value="1"/>
</dbReference>
<dbReference type="Pfam" id="PF00990">
    <property type="entry name" value="GGDEF"/>
    <property type="match status" value="1"/>
</dbReference>
<keyword evidence="2" id="KW-0472">Membrane</keyword>
<comment type="caution">
    <text evidence="7">The sequence shown here is derived from an EMBL/GenBank/DDBJ whole genome shotgun (WGS) entry which is preliminary data.</text>
</comment>
<dbReference type="PROSITE" id="PS50883">
    <property type="entry name" value="EAL"/>
    <property type="match status" value="1"/>
</dbReference>
<evidence type="ECO:0000259" key="3">
    <source>
        <dbReference type="PROSITE" id="PS50112"/>
    </source>
</evidence>
<evidence type="ECO:0000259" key="4">
    <source>
        <dbReference type="PROSITE" id="PS50113"/>
    </source>
</evidence>
<feature type="domain" description="PAC" evidence="4">
    <location>
        <begin position="203"/>
        <end position="255"/>
    </location>
</feature>
<dbReference type="InterPro" id="IPR052155">
    <property type="entry name" value="Biofilm_reg_signaling"/>
</dbReference>
<dbReference type="CDD" id="cd00130">
    <property type="entry name" value="PAS"/>
    <property type="match status" value="1"/>
</dbReference>
<keyword evidence="2" id="KW-1133">Transmembrane helix</keyword>
<dbReference type="RefSeq" id="WP_209659372.1">
    <property type="nucleotide sequence ID" value="NZ_JAGGLI010000005.1"/>
</dbReference>
<dbReference type="InterPro" id="IPR035919">
    <property type="entry name" value="EAL_sf"/>
</dbReference>
<dbReference type="InterPro" id="IPR013767">
    <property type="entry name" value="PAS_fold"/>
</dbReference>
<protein>
    <submittedName>
        <fullName evidence="7">Diguanylate cyclase (GGDEF)-like protein/PAS domain S-box-containing protein</fullName>
    </submittedName>
</protein>
<dbReference type="InterPro" id="IPR043128">
    <property type="entry name" value="Rev_trsase/Diguanyl_cyclase"/>
</dbReference>
<dbReference type="SMART" id="SM00091">
    <property type="entry name" value="PAS"/>
    <property type="match status" value="1"/>
</dbReference>
<evidence type="ECO:0000259" key="5">
    <source>
        <dbReference type="PROSITE" id="PS50883"/>
    </source>
</evidence>
<dbReference type="Pfam" id="PF00563">
    <property type="entry name" value="EAL"/>
    <property type="match status" value="1"/>
</dbReference>
<dbReference type="SMART" id="SM00052">
    <property type="entry name" value="EAL"/>
    <property type="match status" value="1"/>
</dbReference>
<dbReference type="PANTHER" id="PTHR44757:SF2">
    <property type="entry name" value="BIOFILM ARCHITECTURE MAINTENANCE PROTEIN MBAA"/>
    <property type="match status" value="1"/>
</dbReference>
<keyword evidence="1" id="KW-0175">Coiled coil</keyword>
<dbReference type="SUPFAM" id="SSF55073">
    <property type="entry name" value="Nucleotide cyclase"/>
    <property type="match status" value="1"/>
</dbReference>
<dbReference type="InterPro" id="IPR001633">
    <property type="entry name" value="EAL_dom"/>
</dbReference>
<feature type="coiled-coil region" evidence="1">
    <location>
        <begin position="91"/>
        <end position="125"/>
    </location>
</feature>
<dbReference type="PROSITE" id="PS50112">
    <property type="entry name" value="PAS"/>
    <property type="match status" value="1"/>
</dbReference>
<keyword evidence="2" id="KW-0812">Transmembrane</keyword>
<dbReference type="Proteomes" id="UP001314903">
    <property type="component" value="Unassembled WGS sequence"/>
</dbReference>
<feature type="transmembrane region" description="Helical" evidence="2">
    <location>
        <begin position="21"/>
        <end position="39"/>
    </location>
</feature>
<proteinExistence type="predicted"/>
<reference evidence="7 8" key="1">
    <citation type="submission" date="2021-03" db="EMBL/GenBank/DDBJ databases">
        <title>Genomic Encyclopedia of Type Strains, Phase IV (KMG-IV): sequencing the most valuable type-strain genomes for metagenomic binning, comparative biology and taxonomic classification.</title>
        <authorList>
            <person name="Goeker M."/>
        </authorList>
    </citation>
    <scope>NUCLEOTIDE SEQUENCE [LARGE SCALE GENOMIC DNA]</scope>
    <source>
        <strain evidence="7 8">DSM 27512</strain>
    </source>
</reference>
<dbReference type="EMBL" id="JAGGLI010000005">
    <property type="protein sequence ID" value="MBP2026903.1"/>
    <property type="molecule type" value="Genomic_DNA"/>
</dbReference>
<keyword evidence="8" id="KW-1185">Reference proteome</keyword>
<dbReference type="SMART" id="SM00267">
    <property type="entry name" value="GGDEF"/>
    <property type="match status" value="1"/>
</dbReference>
<feature type="transmembrane region" description="Helical" evidence="2">
    <location>
        <begin position="59"/>
        <end position="77"/>
    </location>
</feature>
<dbReference type="CDD" id="cd01948">
    <property type="entry name" value="EAL"/>
    <property type="match status" value="1"/>
</dbReference>
<evidence type="ECO:0000313" key="8">
    <source>
        <dbReference type="Proteomes" id="UP001314903"/>
    </source>
</evidence>
<dbReference type="PROSITE" id="PS51257">
    <property type="entry name" value="PROKAR_LIPOPROTEIN"/>
    <property type="match status" value="1"/>
</dbReference>
<dbReference type="InterPro" id="IPR035965">
    <property type="entry name" value="PAS-like_dom_sf"/>
</dbReference>
<dbReference type="Gene3D" id="3.20.20.450">
    <property type="entry name" value="EAL domain"/>
    <property type="match status" value="1"/>
</dbReference>
<dbReference type="PROSITE" id="PS50113">
    <property type="entry name" value="PAC"/>
    <property type="match status" value="1"/>
</dbReference>
<name>A0ABS4KGM5_9FIRM</name>
<evidence type="ECO:0000256" key="1">
    <source>
        <dbReference type="SAM" id="Coils"/>
    </source>
</evidence>
<dbReference type="Pfam" id="PF00989">
    <property type="entry name" value="PAS"/>
    <property type="match status" value="1"/>
</dbReference>
<dbReference type="CDD" id="cd01949">
    <property type="entry name" value="GGDEF"/>
    <property type="match status" value="1"/>
</dbReference>
<feature type="domain" description="GGDEF" evidence="6">
    <location>
        <begin position="287"/>
        <end position="420"/>
    </location>
</feature>
<dbReference type="NCBIfam" id="TIGR00254">
    <property type="entry name" value="GGDEF"/>
    <property type="match status" value="1"/>
</dbReference>
<dbReference type="InterPro" id="IPR000700">
    <property type="entry name" value="PAS-assoc_C"/>
</dbReference>
<organism evidence="7 8">
    <name type="scientific">Acetoanaerobium pronyense</name>
    <dbReference type="NCBI Taxonomy" id="1482736"/>
    <lineage>
        <taxon>Bacteria</taxon>
        <taxon>Bacillati</taxon>
        <taxon>Bacillota</taxon>
        <taxon>Clostridia</taxon>
        <taxon>Peptostreptococcales</taxon>
        <taxon>Filifactoraceae</taxon>
        <taxon>Acetoanaerobium</taxon>
    </lineage>
</organism>
<evidence type="ECO:0000256" key="2">
    <source>
        <dbReference type="SAM" id="Phobius"/>
    </source>
</evidence>
<gene>
    <name evidence="7" type="ORF">J2Z35_000695</name>
</gene>
<dbReference type="InterPro" id="IPR029787">
    <property type="entry name" value="Nucleotide_cyclase"/>
</dbReference>
<dbReference type="Gene3D" id="3.30.450.20">
    <property type="entry name" value="PAS domain"/>
    <property type="match status" value="1"/>
</dbReference>